<protein>
    <submittedName>
        <fullName evidence="1">Uncharacterized protein</fullName>
    </submittedName>
</protein>
<accession>A0AAP0RQX7</accession>
<dbReference type="Proteomes" id="UP001415857">
    <property type="component" value="Unassembled WGS sequence"/>
</dbReference>
<organism evidence="1 2">
    <name type="scientific">Liquidambar formosana</name>
    <name type="common">Formosan gum</name>
    <dbReference type="NCBI Taxonomy" id="63359"/>
    <lineage>
        <taxon>Eukaryota</taxon>
        <taxon>Viridiplantae</taxon>
        <taxon>Streptophyta</taxon>
        <taxon>Embryophyta</taxon>
        <taxon>Tracheophyta</taxon>
        <taxon>Spermatophyta</taxon>
        <taxon>Magnoliopsida</taxon>
        <taxon>eudicotyledons</taxon>
        <taxon>Gunneridae</taxon>
        <taxon>Pentapetalae</taxon>
        <taxon>Saxifragales</taxon>
        <taxon>Altingiaceae</taxon>
        <taxon>Liquidambar</taxon>
    </lineage>
</organism>
<sequence>MPVQLQNSDGSDTTAATVWPYEMKDKTNQGVGFTKATQKIVKKNMDSEPFVVPKKTCVCAPTSHAGSFRCRLHRTGPTQKSSWSVEESSGTNSWLKFNCKNMNMQRSMVDGHPRLSRFGRAAAAAAGAPHDD</sequence>
<name>A0AAP0RQX7_LIQFO</name>
<dbReference type="EMBL" id="JBBPBK010000007">
    <property type="protein sequence ID" value="KAK9282343.1"/>
    <property type="molecule type" value="Genomic_DNA"/>
</dbReference>
<evidence type="ECO:0000313" key="1">
    <source>
        <dbReference type="EMBL" id="KAK9282343.1"/>
    </source>
</evidence>
<comment type="caution">
    <text evidence="1">The sequence shown here is derived from an EMBL/GenBank/DDBJ whole genome shotgun (WGS) entry which is preliminary data.</text>
</comment>
<dbReference type="AlphaFoldDB" id="A0AAP0RQX7"/>
<evidence type="ECO:0000313" key="2">
    <source>
        <dbReference type="Proteomes" id="UP001415857"/>
    </source>
</evidence>
<reference evidence="1 2" key="1">
    <citation type="journal article" date="2024" name="Plant J.">
        <title>Genome sequences and population genomics reveal climatic adaptation and genomic divergence between two closely related sweetgum species.</title>
        <authorList>
            <person name="Xu W.Q."/>
            <person name="Ren C.Q."/>
            <person name="Zhang X.Y."/>
            <person name="Comes H.P."/>
            <person name="Liu X.H."/>
            <person name="Li Y.G."/>
            <person name="Kettle C.J."/>
            <person name="Jalonen R."/>
            <person name="Gaisberger H."/>
            <person name="Ma Y.Z."/>
            <person name="Qiu Y.X."/>
        </authorList>
    </citation>
    <scope>NUCLEOTIDE SEQUENCE [LARGE SCALE GENOMIC DNA]</scope>
    <source>
        <strain evidence="1">Hangzhou</strain>
    </source>
</reference>
<dbReference type="PANTHER" id="PTHR33132">
    <property type="entry name" value="OSJNBB0118P14.9 PROTEIN"/>
    <property type="match status" value="1"/>
</dbReference>
<proteinExistence type="predicted"/>
<dbReference type="PANTHER" id="PTHR33132:SF135">
    <property type="entry name" value="OS02G0799700 PROTEIN"/>
    <property type="match status" value="1"/>
</dbReference>
<gene>
    <name evidence="1" type="ORF">L1049_005260</name>
</gene>
<keyword evidence="2" id="KW-1185">Reference proteome</keyword>